<dbReference type="InterPro" id="IPR050708">
    <property type="entry name" value="T6SS_VgrG/RHS"/>
</dbReference>
<organism evidence="2 3">
    <name type="scientific">Chryseobacterium hagamense</name>
    <dbReference type="NCBI Taxonomy" id="395935"/>
    <lineage>
        <taxon>Bacteria</taxon>
        <taxon>Pseudomonadati</taxon>
        <taxon>Bacteroidota</taxon>
        <taxon>Flavobacteriia</taxon>
        <taxon>Flavobacteriales</taxon>
        <taxon>Weeksellaceae</taxon>
        <taxon>Chryseobacterium group</taxon>
        <taxon>Chryseobacterium</taxon>
    </lineage>
</organism>
<reference evidence="2 3" key="1">
    <citation type="submission" date="2019-07" db="EMBL/GenBank/DDBJ databases">
        <title>Whole genome shotgun sequence of Chryseobacterium hagamense NBRC 105253.</title>
        <authorList>
            <person name="Hosoyama A."/>
            <person name="Uohara A."/>
            <person name="Ohji S."/>
            <person name="Ichikawa N."/>
        </authorList>
    </citation>
    <scope>NUCLEOTIDE SEQUENCE [LARGE SCALE GENOMIC DNA]</scope>
    <source>
        <strain evidence="2 3">NBRC 105253</strain>
    </source>
</reference>
<feature type="domain" description="DUF6443" evidence="1">
    <location>
        <begin position="39"/>
        <end position="154"/>
    </location>
</feature>
<dbReference type="EMBL" id="BJYJ01000024">
    <property type="protein sequence ID" value="GEN77504.1"/>
    <property type="molecule type" value="Genomic_DNA"/>
</dbReference>
<dbReference type="OrthoDB" id="2972467at2"/>
<proteinExistence type="predicted"/>
<accession>A0A511YQN3</accession>
<dbReference type="Pfam" id="PF20041">
    <property type="entry name" value="DUF6443"/>
    <property type="match status" value="1"/>
</dbReference>
<dbReference type="PANTHER" id="PTHR32305:SF15">
    <property type="entry name" value="PROTEIN RHSA-RELATED"/>
    <property type="match status" value="1"/>
</dbReference>
<dbReference type="AlphaFoldDB" id="A0A511YQN3"/>
<evidence type="ECO:0000313" key="2">
    <source>
        <dbReference type="EMBL" id="GEN77504.1"/>
    </source>
</evidence>
<dbReference type="PANTHER" id="PTHR32305">
    <property type="match status" value="1"/>
</dbReference>
<dbReference type="Gene3D" id="2.180.10.10">
    <property type="entry name" value="RHS repeat-associated core"/>
    <property type="match status" value="1"/>
</dbReference>
<evidence type="ECO:0000259" key="1">
    <source>
        <dbReference type="Pfam" id="PF20041"/>
    </source>
</evidence>
<keyword evidence="3" id="KW-1185">Reference proteome</keyword>
<dbReference type="InterPro" id="IPR045619">
    <property type="entry name" value="DUF6443"/>
</dbReference>
<dbReference type="NCBIfam" id="TIGR03696">
    <property type="entry name" value="Rhs_assc_core"/>
    <property type="match status" value="1"/>
</dbReference>
<evidence type="ECO:0000313" key="3">
    <source>
        <dbReference type="Proteomes" id="UP000321863"/>
    </source>
</evidence>
<dbReference type="RefSeq" id="WP_146943340.1">
    <property type="nucleotide sequence ID" value="NZ_BJYJ01000024.1"/>
</dbReference>
<sequence>MKRLIIPISALFVSGFYQGQSTTPSTGENYIYSKTILDYDLNNQVSKVSETVQYLDGLGRAKQTVKVKAAPSGKDLVSGVSYDGFGRVVDSWLPVPMSTLSGGIQSNVNSAGTSFYGDSRPFGHKELESSPLDRVFSQIQPGQDWQGHPVQFEYDTNNGGEVYKFTTTTGFSNGASSSVLKTSLDSDNSLSGFYKSDKLYKNTVTDEDGNKTVEFKNSQGQVVLVSHFISATESADTYYVYNEYNLLSFVIPPKAVGLLKSSGLAAGATVADTVLNDLCYQYRYDSRRRLVEKKLPGKGWEYIIYDRQDRPVMSQDANMGASNQWLFTKYDQHGRVAYTGLYTGSQAYGSAARASEQANVDSKGSNNVARTTMVGFSSTGMDVYYDNNTPGNYPNTITKLLSVNYYDTYPYYSFNPGFPSGIMGEPVMTDSASSEARNTKSLPVMSLVKNIEDDNWTKNYTYYDKKGRSIGGYSINHLGGYTRVESKLGFSGMILNTSTYHKRLDSDMERVITETFTYDSQNRLLIHKHKVDNNTEEILAQNTYNDLSQLTNKKVGGVVASSPLQSIDYSYNIRGWMTKINDPANLNGKLFGYELRYNNPISSNITAGRFNGNITEIDWNNGSENLMKRYNYDYDKLNRLASAYYREPSTGVSGSFNEYLTYDLNGNINTLKRFAPQVFSPTPTLIDDLVYQYTGNRLDKVIENMSNSTGYEGGNNLIDYDMNGSMVNMKDKGIQGIGYNYLSLPDQFGITQVDPFGTDTNFNLSYLYRTDGIKLRKTYSTGGGRGQATSYRYTDYLDGFQYSFSETVQPCLWCRTSVAYEEQAFSEPVFPGTLRPAWVLDFVNTAEGVYSFTENRYIYQYADHLGNIRVNYAKDVQGNLEITNTNNYYAFGMNHIGGVKSILGGYKNYKYNGMEIQESGMYDYGARFYMADIGRWGVVDPLAEQYRRWSPYNYTMNNPIRFTDPDGRGTEDFVQRKDGSIYWDNKANDQASTKAGETYLGKELTFNFTSYIDGKSWDGPLNGIVDASGVKLTSTLTLTGRENDAGELISLVGNFQSEPGVTPVGQPRMFYPGEGGSNNTFSMNSTPTGANASFEQHASVSPIEEFGLNTAGFKIVDVAQKLNINYNSSNGNLSVDAYTNIFPSATLKLNNTGTTLMQYNQPSFPGTHTAPVIGATPTPGGIAPKRDFSYYPSHFYKRN</sequence>
<gene>
    <name evidence="2" type="ORF">CHA01nite_32440</name>
</gene>
<name>A0A511YQN3_9FLAO</name>
<comment type="caution">
    <text evidence="2">The sequence shown here is derived from an EMBL/GenBank/DDBJ whole genome shotgun (WGS) entry which is preliminary data.</text>
</comment>
<protein>
    <recommendedName>
        <fullName evidence="1">DUF6443 domain-containing protein</fullName>
    </recommendedName>
</protein>
<dbReference type="InterPro" id="IPR022385">
    <property type="entry name" value="Rhs_assc_core"/>
</dbReference>
<dbReference type="Proteomes" id="UP000321863">
    <property type="component" value="Unassembled WGS sequence"/>
</dbReference>